<proteinExistence type="predicted"/>
<name>A0A6J5RHC8_9CAUD</name>
<organism evidence="1">
    <name type="scientific">uncultured Caudovirales phage</name>
    <dbReference type="NCBI Taxonomy" id="2100421"/>
    <lineage>
        <taxon>Viruses</taxon>
        <taxon>Duplodnaviria</taxon>
        <taxon>Heunggongvirae</taxon>
        <taxon>Uroviricota</taxon>
        <taxon>Caudoviricetes</taxon>
        <taxon>Peduoviridae</taxon>
        <taxon>Maltschvirus</taxon>
        <taxon>Maltschvirus maltsch</taxon>
    </lineage>
</organism>
<gene>
    <name evidence="1" type="ORF">UFOVP1290_293</name>
</gene>
<accession>A0A6J5RHC8</accession>
<reference evidence="1" key="1">
    <citation type="submission" date="2020-05" db="EMBL/GenBank/DDBJ databases">
        <authorList>
            <person name="Chiriac C."/>
            <person name="Salcher M."/>
            <person name="Ghai R."/>
            <person name="Kavagutti S V."/>
        </authorList>
    </citation>
    <scope>NUCLEOTIDE SEQUENCE</scope>
</reference>
<protein>
    <submittedName>
        <fullName evidence="1">Uncharacterized protein</fullName>
    </submittedName>
</protein>
<dbReference type="EMBL" id="LR797252">
    <property type="protein sequence ID" value="CAB4196773.1"/>
    <property type="molecule type" value="Genomic_DNA"/>
</dbReference>
<evidence type="ECO:0000313" key="1">
    <source>
        <dbReference type="EMBL" id="CAB4196773.1"/>
    </source>
</evidence>
<sequence>MDKDYDKVLNNILSIKDKLGKQIDPGIRHAVAALHISEINTNASCEGHLHRGLPYPWIDVDDPSDRKKLDSYINIFYKVSCDDNKFRLRTVNFGSLGGCRLMSYPLISDDGIKDKSILQTCKLEMNKFADFLLSL</sequence>